<feature type="active site" description="Charge relay system" evidence="1">
    <location>
        <position position="300"/>
    </location>
</feature>
<evidence type="ECO:0000313" key="5">
    <source>
        <dbReference type="Proteomes" id="UP000221369"/>
    </source>
</evidence>
<dbReference type="Proteomes" id="UP000221369">
    <property type="component" value="Unassembled WGS sequence"/>
</dbReference>
<dbReference type="GO" id="GO:0005976">
    <property type="term" value="P:polysaccharide metabolic process"/>
    <property type="evidence" value="ECO:0007669"/>
    <property type="project" value="TreeGrafter"/>
</dbReference>
<dbReference type="InterPro" id="IPR029058">
    <property type="entry name" value="AB_hydrolase_fold"/>
</dbReference>
<evidence type="ECO:0000256" key="1">
    <source>
        <dbReference type="PIRSR" id="PIRSR639069-1"/>
    </source>
</evidence>
<dbReference type="PANTHER" id="PTHR40111">
    <property type="entry name" value="CEPHALOSPORIN-C DEACETYLASE"/>
    <property type="match status" value="1"/>
</dbReference>
<evidence type="ECO:0000256" key="2">
    <source>
        <dbReference type="PIRSR" id="PIRSR639069-2"/>
    </source>
</evidence>
<name>A0A2A9DVA5_9MICO</name>
<keyword evidence="5" id="KW-1185">Reference proteome</keyword>
<evidence type="ECO:0000259" key="3">
    <source>
        <dbReference type="Pfam" id="PF05448"/>
    </source>
</evidence>
<dbReference type="RefSeq" id="WP_098406977.1">
    <property type="nucleotide sequence ID" value="NZ_PDJE01000001.1"/>
</dbReference>
<evidence type="ECO:0000313" key="4">
    <source>
        <dbReference type="EMBL" id="PFG30533.1"/>
    </source>
</evidence>
<dbReference type="AlphaFoldDB" id="A0A2A9DVA5"/>
<dbReference type="EMBL" id="PDJE01000001">
    <property type="protein sequence ID" value="PFG30533.1"/>
    <property type="molecule type" value="Genomic_DNA"/>
</dbReference>
<gene>
    <name evidence="4" type="ORF">ATJ78_1466</name>
</gene>
<feature type="domain" description="Acetyl xylan esterase" evidence="3">
    <location>
        <begin position="2"/>
        <end position="315"/>
    </location>
</feature>
<dbReference type="Gene3D" id="3.40.50.1820">
    <property type="entry name" value="alpha/beta hydrolase"/>
    <property type="match status" value="1"/>
</dbReference>
<feature type="active site" description="Charge relay system" evidence="1">
    <location>
        <position position="271"/>
    </location>
</feature>
<feature type="active site" description="Nucleophile" evidence="1">
    <location>
        <position position="185"/>
    </location>
</feature>
<dbReference type="Pfam" id="PF05448">
    <property type="entry name" value="AXE1"/>
    <property type="match status" value="1"/>
</dbReference>
<organism evidence="4 5">
    <name type="scientific">Paramicrobacterium agarici</name>
    <dbReference type="NCBI Taxonomy" id="630514"/>
    <lineage>
        <taxon>Bacteria</taxon>
        <taxon>Bacillati</taxon>
        <taxon>Actinomycetota</taxon>
        <taxon>Actinomycetes</taxon>
        <taxon>Micrococcales</taxon>
        <taxon>Microbacteriaceae</taxon>
        <taxon>Paramicrobacterium</taxon>
    </lineage>
</organism>
<sequence length="320" mass="34837">MFVDMPEADLVAYRSSQTVPEHFDEFWRRTLQEARDAASAPALTLVDSGLTTIDTYDVTFSGYAGQPVRAWLRVPAGAQGPLPAVVEYIGYGGGRGHLHENLMWASAGFAHLLMDTRGQGAGWATGDTPDPDGTGPQIPGMMTRGIDSTDTYYYRRVFTDAVRALETARELEITDAERTVITGGSQGGGIAIAVAGLVPDVAAAAPYVPFLCDFPRATVITDNDPYKEIGRYLAVHRDKVASVHEVLSYFDGVNFARRAVAPTLFSASLMDPTCPPSTIYGAFNEWRGPKRMSLWQYNGHEGGGPLDRQYALEFFRDVLG</sequence>
<dbReference type="InterPro" id="IPR008391">
    <property type="entry name" value="AXE1_dom"/>
</dbReference>
<dbReference type="GO" id="GO:0052689">
    <property type="term" value="F:carboxylic ester hydrolase activity"/>
    <property type="evidence" value="ECO:0007669"/>
    <property type="project" value="TreeGrafter"/>
</dbReference>
<protein>
    <submittedName>
        <fullName evidence="4">Cephalosporin-C deacetylase</fullName>
    </submittedName>
</protein>
<accession>A0A2A9DVA5</accession>
<dbReference type="InterPro" id="IPR039069">
    <property type="entry name" value="CE7"/>
</dbReference>
<proteinExistence type="predicted"/>
<feature type="binding site" evidence="2">
    <location>
        <position position="91"/>
    </location>
    <ligand>
        <name>substrate</name>
    </ligand>
</feature>
<reference evidence="4 5" key="1">
    <citation type="submission" date="2017-10" db="EMBL/GenBank/DDBJ databases">
        <title>Sequencing the genomes of 1000 actinobacteria strains.</title>
        <authorList>
            <person name="Klenk H.-P."/>
        </authorList>
    </citation>
    <scope>NUCLEOTIDE SEQUENCE [LARGE SCALE GENOMIC DNA]</scope>
    <source>
        <strain evidence="4 5">DSM 21798</strain>
    </source>
</reference>
<dbReference type="PANTHER" id="PTHR40111:SF1">
    <property type="entry name" value="CEPHALOSPORIN-C DEACETYLASE"/>
    <property type="match status" value="1"/>
</dbReference>
<dbReference type="SUPFAM" id="SSF53474">
    <property type="entry name" value="alpha/beta-Hydrolases"/>
    <property type="match status" value="1"/>
</dbReference>
<comment type="caution">
    <text evidence="4">The sequence shown here is derived from an EMBL/GenBank/DDBJ whole genome shotgun (WGS) entry which is preliminary data.</text>
</comment>